<keyword evidence="1" id="KW-0472">Membrane</keyword>
<evidence type="ECO:0000256" key="1">
    <source>
        <dbReference type="SAM" id="Phobius"/>
    </source>
</evidence>
<keyword evidence="1" id="KW-0812">Transmembrane</keyword>
<dbReference type="GO" id="GO:0016020">
    <property type="term" value="C:membrane"/>
    <property type="evidence" value="ECO:0007669"/>
    <property type="project" value="InterPro"/>
</dbReference>
<feature type="transmembrane region" description="Helical" evidence="1">
    <location>
        <begin position="88"/>
        <end position="108"/>
    </location>
</feature>
<evidence type="ECO:0000259" key="2">
    <source>
        <dbReference type="Pfam" id="PF21904"/>
    </source>
</evidence>
<dbReference type="InterPro" id="IPR009637">
    <property type="entry name" value="GPR107/GPR108-like"/>
</dbReference>
<evidence type="ECO:0000313" key="4">
    <source>
        <dbReference type="Proteomes" id="UP001141552"/>
    </source>
</evidence>
<name>A0A9Q0FSA3_9ROSI</name>
<protein>
    <recommendedName>
        <fullName evidence="2">CAND6/7 N-terminal domain-containing protein</fullName>
    </recommendedName>
</protein>
<dbReference type="EMBL" id="JAKUCV010004051">
    <property type="protein sequence ID" value="KAJ4836666.1"/>
    <property type="molecule type" value="Genomic_DNA"/>
</dbReference>
<keyword evidence="4" id="KW-1185">Reference proteome</keyword>
<dbReference type="Pfam" id="PF21904">
    <property type="entry name" value="CAND6-7_N"/>
    <property type="match status" value="1"/>
</dbReference>
<keyword evidence="1" id="KW-1133">Transmembrane helix</keyword>
<sequence>MQPEAEITCALQSDLIKPVFTFNNLKSPDQPSFFTVTHEIDADKYTLVFANCLTDVAVSMDVLSSMYNLERNGNHDYLSAGPTILHRVYFLLSLVYFSLAGIWIHVLYRKRLTVYRIHVFMLAVVLLKALNLLCKAEDKSYIKNTGTTGMCCSTSSAS</sequence>
<organism evidence="3 4">
    <name type="scientific">Turnera subulata</name>
    <dbReference type="NCBI Taxonomy" id="218843"/>
    <lineage>
        <taxon>Eukaryota</taxon>
        <taxon>Viridiplantae</taxon>
        <taxon>Streptophyta</taxon>
        <taxon>Embryophyta</taxon>
        <taxon>Tracheophyta</taxon>
        <taxon>Spermatophyta</taxon>
        <taxon>Magnoliopsida</taxon>
        <taxon>eudicotyledons</taxon>
        <taxon>Gunneridae</taxon>
        <taxon>Pentapetalae</taxon>
        <taxon>rosids</taxon>
        <taxon>fabids</taxon>
        <taxon>Malpighiales</taxon>
        <taxon>Passifloraceae</taxon>
        <taxon>Turnera</taxon>
    </lineage>
</organism>
<feature type="transmembrane region" description="Helical" evidence="1">
    <location>
        <begin position="114"/>
        <end position="134"/>
    </location>
</feature>
<proteinExistence type="predicted"/>
<accession>A0A9Q0FSA3</accession>
<evidence type="ECO:0000313" key="3">
    <source>
        <dbReference type="EMBL" id="KAJ4836666.1"/>
    </source>
</evidence>
<gene>
    <name evidence="3" type="ORF">Tsubulata_005541</name>
</gene>
<reference evidence="3" key="1">
    <citation type="submission" date="2022-02" db="EMBL/GenBank/DDBJ databases">
        <authorList>
            <person name="Henning P.M."/>
            <person name="McCubbin A.G."/>
            <person name="Shore J.S."/>
        </authorList>
    </citation>
    <scope>NUCLEOTIDE SEQUENCE</scope>
    <source>
        <strain evidence="3">F60SS</strain>
        <tissue evidence="3">Leaves</tissue>
    </source>
</reference>
<dbReference type="PANTHER" id="PTHR21229:SF22">
    <property type="entry name" value="DBJ|BAA84809.1"/>
    <property type="match status" value="1"/>
</dbReference>
<dbReference type="PANTHER" id="PTHR21229">
    <property type="entry name" value="LUNG SEVEN TRANSMEMBRANE RECEPTOR"/>
    <property type="match status" value="1"/>
</dbReference>
<dbReference type="GO" id="GO:0005794">
    <property type="term" value="C:Golgi apparatus"/>
    <property type="evidence" value="ECO:0007669"/>
    <property type="project" value="TreeGrafter"/>
</dbReference>
<dbReference type="InterPro" id="IPR054103">
    <property type="entry name" value="CAND6-7_N"/>
</dbReference>
<feature type="domain" description="CAND6/7 N-terminal" evidence="2">
    <location>
        <begin position="6"/>
        <end position="68"/>
    </location>
</feature>
<dbReference type="AlphaFoldDB" id="A0A9Q0FSA3"/>
<dbReference type="Proteomes" id="UP001141552">
    <property type="component" value="Unassembled WGS sequence"/>
</dbReference>
<reference evidence="3" key="2">
    <citation type="journal article" date="2023" name="Plants (Basel)">
        <title>Annotation of the Turnera subulata (Passifloraceae) Draft Genome Reveals the S-Locus Evolved after the Divergence of Turneroideae from Passifloroideae in a Stepwise Manner.</title>
        <authorList>
            <person name="Henning P.M."/>
            <person name="Roalson E.H."/>
            <person name="Mir W."/>
            <person name="McCubbin A.G."/>
            <person name="Shore J.S."/>
        </authorList>
    </citation>
    <scope>NUCLEOTIDE SEQUENCE</scope>
    <source>
        <strain evidence="3">F60SS</strain>
    </source>
</reference>
<dbReference type="OrthoDB" id="29657at2759"/>
<comment type="caution">
    <text evidence="3">The sequence shown here is derived from an EMBL/GenBank/DDBJ whole genome shotgun (WGS) entry which is preliminary data.</text>
</comment>